<dbReference type="SUPFAM" id="SSF52200">
    <property type="entry name" value="Toll/Interleukin receptor TIR domain"/>
    <property type="match status" value="2"/>
</dbReference>
<dbReference type="Gene3D" id="1.20.5.5200">
    <property type="match status" value="2"/>
</dbReference>
<dbReference type="Proteomes" id="UP000005408">
    <property type="component" value="Unassembled WGS sequence"/>
</dbReference>
<sequence length="721" mass="82805">MAHGRSRDSNDEGGLDSWLERIRERDALVVYEQDDEYEVFKTVLQYFDSHGLTYALPQIEYPTGNVMPSTSKAIENAKKVLLILSQNSNNAKFSLETFLALEKCVKHDQLCLTILTLRGFERTNIAHIPMLQNATIVELDYNRQEICLEAVVKHIKEQDVTLKSVIPAGNFATGLAWSHFTGYLKIILPDIPRLIRESKTYRENPGRFVEKFFILVPRSGRAFPLTEDTRISKEDEELLLKKTVNGAPRRYSPVVYRISADNGQHHFCCAEIPSAFDTIGKVFEEILEHITPQQRAHEVERFYYKLQEILNYQLNDRLGDTVEVILYDDETKDDSATASHQLLKRFTRTGATSDLPPSPKLEKKNIKFDVCLLYAKCDQKYAGKVRSALEDKRKRVVKVELPDQSLYETEQRVASSAWVVLFMSTNAMSMSKSECMPLWMANLLSVSLEDNELRVIPVLIDANPSGIPDFIRWVTYISVEEDGYQDRILDIINGKAISMKALSPVGNVAYGLAWAFFMNYLKHALTDLRNRSEAKLKQISADPRKCLATLFEFIPMSGKTINKLDEIETSKYGIENFGSVGPIELMVSGVLRKFDVNMYGIYKKTYSKEPREYVKYFMGEFAAPLRTLRSMHELFAGLNNQQLAEQIKQFKEEMDYILSQVTTDENHLRYVSENCKHLLYDDTKENLIDVLLKEIDRMERAQKVVIKLGTNTRARNAMREQ</sequence>
<dbReference type="GO" id="GO:0061507">
    <property type="term" value="F:2',3'-cyclic GMP-AMP binding"/>
    <property type="evidence" value="ECO:0007669"/>
    <property type="project" value="TreeGrafter"/>
</dbReference>
<dbReference type="GO" id="GO:0061709">
    <property type="term" value="P:reticulophagy"/>
    <property type="evidence" value="ECO:0007669"/>
    <property type="project" value="TreeGrafter"/>
</dbReference>
<dbReference type="Gene3D" id="3.40.50.12100">
    <property type="entry name" value="Stimulator of interferon genes protein"/>
    <property type="match status" value="2"/>
</dbReference>
<evidence type="ECO:0000313" key="3">
    <source>
        <dbReference type="Proteomes" id="UP000005408"/>
    </source>
</evidence>
<dbReference type="GO" id="GO:0007165">
    <property type="term" value="P:signal transduction"/>
    <property type="evidence" value="ECO:0007669"/>
    <property type="project" value="InterPro"/>
</dbReference>
<dbReference type="GO" id="GO:0002218">
    <property type="term" value="P:activation of innate immune response"/>
    <property type="evidence" value="ECO:0007669"/>
    <property type="project" value="InterPro"/>
</dbReference>
<dbReference type="InterPro" id="IPR038623">
    <property type="entry name" value="STING_C_sf"/>
</dbReference>
<evidence type="ECO:0000313" key="2">
    <source>
        <dbReference type="EnsemblMetazoa" id="G20862.2:cds"/>
    </source>
</evidence>
<dbReference type="InterPro" id="IPR035897">
    <property type="entry name" value="Toll_tir_struct_dom_sf"/>
</dbReference>
<dbReference type="GO" id="GO:0005776">
    <property type="term" value="C:autophagosome"/>
    <property type="evidence" value="ECO:0007669"/>
    <property type="project" value="TreeGrafter"/>
</dbReference>
<dbReference type="InterPro" id="IPR029158">
    <property type="entry name" value="STING"/>
</dbReference>
<dbReference type="Pfam" id="PF15009">
    <property type="entry name" value="STING_LBD"/>
    <property type="match status" value="2"/>
</dbReference>
<keyword evidence="3" id="KW-1185">Reference proteome</keyword>
<dbReference type="GO" id="GO:0045087">
    <property type="term" value="P:innate immune response"/>
    <property type="evidence" value="ECO:0007669"/>
    <property type="project" value="TreeGrafter"/>
</dbReference>
<dbReference type="AlphaFoldDB" id="A0A8W8JSS6"/>
<dbReference type="PANTHER" id="PTHR34339">
    <property type="entry name" value="STIMULATOR OF INTERFERON GENES PROTEIN"/>
    <property type="match status" value="1"/>
</dbReference>
<dbReference type="Pfam" id="PF13676">
    <property type="entry name" value="TIR_2"/>
    <property type="match status" value="1"/>
</dbReference>
<dbReference type="GO" id="GO:0016239">
    <property type="term" value="P:positive regulation of macroautophagy"/>
    <property type="evidence" value="ECO:0007669"/>
    <property type="project" value="TreeGrafter"/>
</dbReference>
<evidence type="ECO:0000259" key="1">
    <source>
        <dbReference type="PROSITE" id="PS50104"/>
    </source>
</evidence>
<dbReference type="EnsemblMetazoa" id="G20862.2">
    <property type="protein sequence ID" value="G20862.2:cds"/>
    <property type="gene ID" value="G20862"/>
</dbReference>
<accession>A0A8W8JSS6</accession>
<dbReference type="GO" id="GO:0035438">
    <property type="term" value="F:cyclic-di-GMP binding"/>
    <property type="evidence" value="ECO:0007669"/>
    <property type="project" value="TreeGrafter"/>
</dbReference>
<name>A0A8W8JSS6_MAGGI</name>
<reference evidence="2" key="1">
    <citation type="submission" date="2022-08" db="UniProtKB">
        <authorList>
            <consortium name="EnsemblMetazoa"/>
        </authorList>
    </citation>
    <scope>IDENTIFICATION</scope>
    <source>
        <strain evidence="2">05x7-T-G4-1.051#20</strain>
    </source>
</reference>
<dbReference type="GO" id="GO:0032481">
    <property type="term" value="P:positive regulation of type I interferon production"/>
    <property type="evidence" value="ECO:0007669"/>
    <property type="project" value="InterPro"/>
</dbReference>
<dbReference type="InterPro" id="IPR055432">
    <property type="entry name" value="STING_LBD"/>
</dbReference>
<feature type="domain" description="TIR" evidence="1">
    <location>
        <begin position="23"/>
        <end position="159"/>
    </location>
</feature>
<dbReference type="PROSITE" id="PS50104">
    <property type="entry name" value="TIR"/>
    <property type="match status" value="1"/>
</dbReference>
<dbReference type="GO" id="GO:0000045">
    <property type="term" value="P:autophagosome assembly"/>
    <property type="evidence" value="ECO:0007669"/>
    <property type="project" value="TreeGrafter"/>
</dbReference>
<protein>
    <recommendedName>
        <fullName evidence="1">TIR domain-containing protein</fullName>
    </recommendedName>
</protein>
<dbReference type="OrthoDB" id="6053839at2759"/>
<organism evidence="2 3">
    <name type="scientific">Magallana gigas</name>
    <name type="common">Pacific oyster</name>
    <name type="synonym">Crassostrea gigas</name>
    <dbReference type="NCBI Taxonomy" id="29159"/>
    <lineage>
        <taxon>Eukaryota</taxon>
        <taxon>Metazoa</taxon>
        <taxon>Spiralia</taxon>
        <taxon>Lophotrochozoa</taxon>
        <taxon>Mollusca</taxon>
        <taxon>Bivalvia</taxon>
        <taxon>Autobranchia</taxon>
        <taxon>Pteriomorphia</taxon>
        <taxon>Ostreida</taxon>
        <taxon>Ostreoidea</taxon>
        <taxon>Ostreidae</taxon>
        <taxon>Magallana</taxon>
    </lineage>
</organism>
<proteinExistence type="predicted"/>
<dbReference type="PANTHER" id="PTHR34339:SF1">
    <property type="entry name" value="STIMULATOR OF INTERFERON GENES PROTEIN"/>
    <property type="match status" value="1"/>
</dbReference>
<dbReference type="GO" id="GO:0005789">
    <property type="term" value="C:endoplasmic reticulum membrane"/>
    <property type="evidence" value="ECO:0007669"/>
    <property type="project" value="TreeGrafter"/>
</dbReference>
<dbReference type="InterPro" id="IPR000157">
    <property type="entry name" value="TIR_dom"/>
</dbReference>
<dbReference type="Gene3D" id="3.40.50.10140">
    <property type="entry name" value="Toll/interleukin-1 receptor homology (TIR) domain"/>
    <property type="match status" value="2"/>
</dbReference>